<gene>
    <name evidence="1" type="ORF">PVL29_026300</name>
</gene>
<name>A0AA38YM45_VITRO</name>
<dbReference type="InterPro" id="IPR045864">
    <property type="entry name" value="aa-tRNA-synth_II/BPL/LPL"/>
</dbReference>
<protein>
    <submittedName>
        <fullName evidence="1">Uncharacterized protein</fullName>
    </submittedName>
</protein>
<evidence type="ECO:0000313" key="1">
    <source>
        <dbReference type="EMBL" id="KAJ9672972.1"/>
    </source>
</evidence>
<organism evidence="1 2">
    <name type="scientific">Vitis rotundifolia</name>
    <name type="common">Muscadine grape</name>
    <dbReference type="NCBI Taxonomy" id="103349"/>
    <lineage>
        <taxon>Eukaryota</taxon>
        <taxon>Viridiplantae</taxon>
        <taxon>Streptophyta</taxon>
        <taxon>Embryophyta</taxon>
        <taxon>Tracheophyta</taxon>
        <taxon>Spermatophyta</taxon>
        <taxon>Magnoliopsida</taxon>
        <taxon>eudicotyledons</taxon>
        <taxon>Gunneridae</taxon>
        <taxon>Pentapetalae</taxon>
        <taxon>rosids</taxon>
        <taxon>Vitales</taxon>
        <taxon>Vitaceae</taxon>
        <taxon>Viteae</taxon>
        <taxon>Vitis</taxon>
    </lineage>
</organism>
<dbReference type="EMBL" id="JARBHA010000019">
    <property type="protein sequence ID" value="KAJ9672972.1"/>
    <property type="molecule type" value="Genomic_DNA"/>
</dbReference>
<accession>A0AA38YM45</accession>
<keyword evidence="2" id="KW-1185">Reference proteome</keyword>
<evidence type="ECO:0000313" key="2">
    <source>
        <dbReference type="Proteomes" id="UP001168098"/>
    </source>
</evidence>
<reference evidence="1 2" key="1">
    <citation type="journal article" date="2023" name="BMC Biotechnol.">
        <title>Vitis rotundifolia cv Carlos genome sequencing.</title>
        <authorList>
            <person name="Huff M."/>
            <person name="Hulse-Kemp A."/>
            <person name="Scheffler B."/>
            <person name="Youngblood R."/>
            <person name="Simpson S."/>
            <person name="Babiker E."/>
            <person name="Staton M."/>
        </authorList>
    </citation>
    <scope>NUCLEOTIDE SEQUENCE [LARGE SCALE GENOMIC DNA]</scope>
    <source>
        <tissue evidence="1">Leaf</tissue>
    </source>
</reference>
<proteinExistence type="predicted"/>
<dbReference type="Gene3D" id="3.30.930.10">
    <property type="entry name" value="Bira Bifunctional Protein, Domain 2"/>
    <property type="match status" value="1"/>
</dbReference>
<dbReference type="Proteomes" id="UP001168098">
    <property type="component" value="Unassembled WGS sequence"/>
</dbReference>
<dbReference type="AlphaFoldDB" id="A0AA38YM45"/>
<comment type="caution">
    <text evidence="1">The sequence shown here is derived from an EMBL/GenBank/DDBJ whole genome shotgun (WGS) entry which is preliminary data.</text>
</comment>
<sequence length="219" mass="25385">MLTYFRGATARHHHFMAVAILLAQATLFSKPSILLHRNAINGFSFSIPFSSSSAHRIQTHKSRQPVVSVLELGGVKIGRDVVMFIIEIPLIQLTTLFFIRWKVFVSSFQVIGRHLEWMARNVEMRWIDTYFPFTNPSFELEIYFQGVWGSLLSPNVKNKMHSVLLFWTYRTYYEGIAFFNISMVDIVSTFVAQNIGDILMINPKIKTLLRHARHNNVVY</sequence>